<reference evidence="1 2" key="2">
    <citation type="submission" date="2020-06" db="EMBL/GenBank/DDBJ databases">
        <title>Halomonas songnenensis sp. nov., a moderately halophilic bacterium isolated from saline and alkaline soils.</title>
        <authorList>
            <person name="Jiang J."/>
            <person name="Pan Y."/>
        </authorList>
    </citation>
    <scope>NUCLEOTIDE SEQUENCE [LARGE SCALE GENOMIC DNA]</scope>
    <source>
        <strain evidence="1 2">TBZ9</strain>
    </source>
</reference>
<keyword evidence="2" id="KW-1185">Reference proteome</keyword>
<organism evidence="1 2">
    <name type="scientific">Vreelandella azerica</name>
    <dbReference type="NCBI Taxonomy" id="2732867"/>
    <lineage>
        <taxon>Bacteria</taxon>
        <taxon>Pseudomonadati</taxon>
        <taxon>Pseudomonadota</taxon>
        <taxon>Gammaproteobacteria</taxon>
        <taxon>Oceanospirillales</taxon>
        <taxon>Halomonadaceae</taxon>
        <taxon>Vreelandella</taxon>
    </lineage>
</organism>
<dbReference type="AlphaFoldDB" id="A0A7Y3U0L8"/>
<reference evidence="1 2" key="1">
    <citation type="submission" date="2020-05" db="EMBL/GenBank/DDBJ databases">
        <authorList>
            <person name="Ruan W."/>
            <person name="Jeon C.O."/>
            <person name="Chun B.H."/>
        </authorList>
    </citation>
    <scope>NUCLEOTIDE SEQUENCE [LARGE SCALE GENOMIC DNA]</scope>
    <source>
        <strain evidence="1 2">TBZ9</strain>
    </source>
</reference>
<dbReference type="Proteomes" id="UP000588806">
    <property type="component" value="Unassembled WGS sequence"/>
</dbReference>
<accession>A0A7Y3U0L8</accession>
<evidence type="ECO:0000313" key="2">
    <source>
        <dbReference type="Proteomes" id="UP000588806"/>
    </source>
</evidence>
<comment type="caution">
    <text evidence="1">The sequence shown here is derived from an EMBL/GenBank/DDBJ whole genome shotgun (WGS) entry which is preliminary data.</text>
</comment>
<name>A0A7Y3U0L8_9GAMM</name>
<protein>
    <submittedName>
        <fullName evidence="1">Uncharacterized protein</fullName>
    </submittedName>
</protein>
<sequence length="121" mass="13777">MFFKSKHQKELESEIKRCEEVLLSQGMAAKILASGKLREFRQALESDMGGLEGYLEKPDSEQLAYMRLYGPIMDKAKLEENEVDFFSAYLFMLFLNGAGSGYRSTVDKAIDAMQRIYKVVG</sequence>
<dbReference type="RefSeq" id="WP_171703385.1">
    <property type="nucleotide sequence ID" value="NZ_JABFHI010000019.1"/>
</dbReference>
<dbReference type="EMBL" id="JABFHI010000019">
    <property type="protein sequence ID" value="NOG32932.1"/>
    <property type="molecule type" value="Genomic_DNA"/>
</dbReference>
<proteinExistence type="predicted"/>
<gene>
    <name evidence="1" type="ORF">HLB35_16240</name>
</gene>
<evidence type="ECO:0000313" key="1">
    <source>
        <dbReference type="EMBL" id="NOG32932.1"/>
    </source>
</evidence>